<sequence>MNLPLPRESKSQCKRKMSGNSSLDEEVHSKFTRLDLNDTFSENGKNDKSALVAKESMSPEEGHVLESLNDLVDRYKHLLRELDTFAAYLEEKRAAHRVEIRPFRNSIQQELKALEKRRRKANASAESLQHVVSSTNIPYFETVWTTAKRVSGLVSIKLKHRLVDIEAENGSLWIKVANQTQKRLLFELAKQGWEQYGMSDDESEDEEPAPKPTTDYSDESGLNLLKVAERIAKEADEEYVNYKRPRIHFVMPRIRAGEVPEIDRVLNDIQATGTTIQCAGDIPTISRPVEEVLETLLTPEFDGFTNTLNIDCTILLALVSDICHSDVEEQPYFSHLTKGQIEKEKKGGSFMTHTLYPAMSDRKLVCTEEAAERMQEIVDAMATQKERRRTELLMGNDPSLSREDTLREYQKLSKYPVPSDWQIAVQIVSKDVQNTELPPVAEAVAPHLSSINRSVFTYGWASGFTTLTSNKTTAKQIERLILQHRKSEAEIGPHVWSSSTSRSLLAKEKDKLENGGIRTWKAIKRTEGSREGLEYGWVIEYPSKEHLGPKKGECGSRYCYHCKRMKEPKERNGHNS</sequence>
<gene>
    <name evidence="1" type="ORF">LTS18_005785</name>
</gene>
<accession>A0ACC3DY53</accession>
<protein>
    <submittedName>
        <fullName evidence="1">Uncharacterized protein</fullName>
    </submittedName>
</protein>
<evidence type="ECO:0000313" key="2">
    <source>
        <dbReference type="Proteomes" id="UP001186974"/>
    </source>
</evidence>
<dbReference type="Proteomes" id="UP001186974">
    <property type="component" value="Unassembled WGS sequence"/>
</dbReference>
<organism evidence="1 2">
    <name type="scientific">Coniosporium uncinatum</name>
    <dbReference type="NCBI Taxonomy" id="93489"/>
    <lineage>
        <taxon>Eukaryota</taxon>
        <taxon>Fungi</taxon>
        <taxon>Dikarya</taxon>
        <taxon>Ascomycota</taxon>
        <taxon>Pezizomycotina</taxon>
        <taxon>Dothideomycetes</taxon>
        <taxon>Dothideomycetes incertae sedis</taxon>
        <taxon>Coniosporium</taxon>
    </lineage>
</organism>
<evidence type="ECO:0000313" key="1">
    <source>
        <dbReference type="EMBL" id="KAK3081523.1"/>
    </source>
</evidence>
<name>A0ACC3DY53_9PEZI</name>
<dbReference type="EMBL" id="JAWDJW010000139">
    <property type="protein sequence ID" value="KAK3081523.1"/>
    <property type="molecule type" value="Genomic_DNA"/>
</dbReference>
<reference evidence="1" key="1">
    <citation type="submission" date="2024-09" db="EMBL/GenBank/DDBJ databases">
        <title>Black Yeasts Isolated from many extreme environments.</title>
        <authorList>
            <person name="Coleine C."/>
            <person name="Stajich J.E."/>
            <person name="Selbmann L."/>
        </authorList>
    </citation>
    <scope>NUCLEOTIDE SEQUENCE</scope>
    <source>
        <strain evidence="1">CCFEE 5737</strain>
    </source>
</reference>
<comment type="caution">
    <text evidence="1">The sequence shown here is derived from an EMBL/GenBank/DDBJ whole genome shotgun (WGS) entry which is preliminary data.</text>
</comment>
<keyword evidence="2" id="KW-1185">Reference proteome</keyword>
<proteinExistence type="predicted"/>